<dbReference type="GO" id="GO:0035438">
    <property type="term" value="F:cyclic-di-GMP binding"/>
    <property type="evidence" value="ECO:0007669"/>
    <property type="project" value="InterPro"/>
</dbReference>
<gene>
    <name evidence="2" type="ORF">QE369_001084</name>
</gene>
<evidence type="ECO:0000259" key="1">
    <source>
        <dbReference type="Pfam" id="PF07238"/>
    </source>
</evidence>
<proteinExistence type="predicted"/>
<dbReference type="InterPro" id="IPR009875">
    <property type="entry name" value="PilZ_domain"/>
</dbReference>
<evidence type="ECO:0000313" key="3">
    <source>
        <dbReference type="Proteomes" id="UP001255601"/>
    </source>
</evidence>
<dbReference type="EMBL" id="JAVIZC010000001">
    <property type="protein sequence ID" value="MDR6100906.1"/>
    <property type="molecule type" value="Genomic_DNA"/>
</dbReference>
<dbReference type="AlphaFoldDB" id="A0AAJ2B7N5"/>
<evidence type="ECO:0000313" key="2">
    <source>
        <dbReference type="EMBL" id="MDR6100906.1"/>
    </source>
</evidence>
<reference evidence="2" key="1">
    <citation type="submission" date="2023-08" db="EMBL/GenBank/DDBJ databases">
        <title>Functional and genomic diversity of the sorghum phyllosphere microbiome.</title>
        <authorList>
            <person name="Shade A."/>
        </authorList>
    </citation>
    <scope>NUCLEOTIDE SEQUENCE</scope>
    <source>
        <strain evidence="2">SORGH_AS_0974</strain>
    </source>
</reference>
<feature type="domain" description="PilZ" evidence="1">
    <location>
        <begin position="18"/>
        <end position="104"/>
    </location>
</feature>
<name>A0AAJ2B7N5_9HYPH</name>
<accession>A0AAJ2B7N5</accession>
<dbReference type="SUPFAM" id="SSF141371">
    <property type="entry name" value="PilZ domain-like"/>
    <property type="match status" value="1"/>
</dbReference>
<sequence length="115" mass="13184">MGLMINPIKALLRNKSYRRRFERFECSVPASIHFLEDGSTIRGHVTEISQGGLKFKPNQTFIMRRNDGMVRLEAESIRMDAVIRNTVVDGYGLAFAQEIDDQQLSFFLSLNVETE</sequence>
<dbReference type="Proteomes" id="UP001255601">
    <property type="component" value="Unassembled WGS sequence"/>
</dbReference>
<organism evidence="2 3">
    <name type="scientific">Agrobacterium larrymoorei</name>
    <dbReference type="NCBI Taxonomy" id="160699"/>
    <lineage>
        <taxon>Bacteria</taxon>
        <taxon>Pseudomonadati</taxon>
        <taxon>Pseudomonadota</taxon>
        <taxon>Alphaproteobacteria</taxon>
        <taxon>Hyphomicrobiales</taxon>
        <taxon>Rhizobiaceae</taxon>
        <taxon>Rhizobium/Agrobacterium group</taxon>
        <taxon>Agrobacterium</taxon>
    </lineage>
</organism>
<dbReference type="Pfam" id="PF07238">
    <property type="entry name" value="PilZ"/>
    <property type="match status" value="1"/>
</dbReference>
<comment type="caution">
    <text evidence="2">The sequence shown here is derived from an EMBL/GenBank/DDBJ whole genome shotgun (WGS) entry which is preliminary data.</text>
</comment>
<dbReference type="Gene3D" id="2.40.10.220">
    <property type="entry name" value="predicted glycosyltransferase like domains"/>
    <property type="match status" value="1"/>
</dbReference>
<protein>
    <recommendedName>
        <fullName evidence="1">PilZ domain-containing protein</fullName>
    </recommendedName>
</protein>